<reference evidence="2 3" key="1">
    <citation type="submission" date="2018-12" db="EMBL/GenBank/DDBJ databases">
        <authorList>
            <consortium name="Pathogen Informatics"/>
        </authorList>
    </citation>
    <scope>NUCLEOTIDE SEQUENCE [LARGE SCALE GENOMIC DNA]</scope>
    <source>
        <strain evidence="2 3">NCTC11466</strain>
    </source>
</reference>
<sequence length="379" mass="43561">MILNFGAKNFYSFKDGFDISFELGKTCPQKISRGKNVSNILCVKGANGSGKTNILKAINFLSGFVSASFNSKVNGYILFDPYFNSSDPSEFYISFLLDGVVYRYEAVLTETEVKRETLFKKLKREVKIIERIDDEITYASKEHVELKKIKMRKNVSLFSMAVQYDVKSVFAIHSKFNKIISNVSYNGLLQETHNLDYINEFYYDNDEAFEFAKGIIKKFDPSIDDIYISKTTNEDGKEIFRPWFVFKFDDQEDILGLSAQSSGTQSLYKQLGNYKAVLFVGGLLVLDEFDINLHPHILPHLLEFFLDENTNDKDAQLIFTTHNTEILDFLGKHRTYLVDKENTESYCYRLDEIPSDILRNDRLIVPAYNQGKIGGVPKL</sequence>
<name>A0A3S4IEW4_9ENTR</name>
<feature type="domain" description="ATPase AAA-type core" evidence="1">
    <location>
        <begin position="41"/>
        <end position="328"/>
    </location>
</feature>
<dbReference type="KEGG" id="clap:NCTC11466_02746"/>
<proteinExistence type="predicted"/>
<dbReference type="PANTHER" id="PTHR40396:SF1">
    <property type="entry name" value="ATPASE AAA-TYPE CORE DOMAIN-CONTAINING PROTEIN"/>
    <property type="match status" value="1"/>
</dbReference>
<dbReference type="InterPro" id="IPR003959">
    <property type="entry name" value="ATPase_AAA_core"/>
</dbReference>
<dbReference type="Gene3D" id="3.40.50.300">
    <property type="entry name" value="P-loop containing nucleotide triphosphate hydrolases"/>
    <property type="match status" value="1"/>
</dbReference>
<dbReference type="InterPro" id="IPR027417">
    <property type="entry name" value="P-loop_NTPase"/>
</dbReference>
<evidence type="ECO:0000313" key="3">
    <source>
        <dbReference type="Proteomes" id="UP000274122"/>
    </source>
</evidence>
<dbReference type="Pfam" id="PF13304">
    <property type="entry name" value="AAA_21"/>
    <property type="match status" value="1"/>
</dbReference>
<gene>
    <name evidence="2" type="ORF">NCTC11466_02746</name>
</gene>
<evidence type="ECO:0000313" key="2">
    <source>
        <dbReference type="EMBL" id="VEB98585.1"/>
    </source>
</evidence>
<dbReference type="GO" id="GO:0016887">
    <property type="term" value="F:ATP hydrolysis activity"/>
    <property type="evidence" value="ECO:0007669"/>
    <property type="project" value="InterPro"/>
</dbReference>
<dbReference type="RefSeq" id="WP_126356738.1">
    <property type="nucleotide sequence ID" value="NZ_LR134201.1"/>
</dbReference>
<dbReference type="SUPFAM" id="SSF52540">
    <property type="entry name" value="P-loop containing nucleoside triphosphate hydrolases"/>
    <property type="match status" value="1"/>
</dbReference>
<dbReference type="AlphaFoldDB" id="A0A3S4IEW4"/>
<dbReference type="GO" id="GO:0005524">
    <property type="term" value="F:ATP binding"/>
    <property type="evidence" value="ECO:0007669"/>
    <property type="project" value="InterPro"/>
</dbReference>
<evidence type="ECO:0000259" key="1">
    <source>
        <dbReference type="Pfam" id="PF13304"/>
    </source>
</evidence>
<dbReference type="PANTHER" id="PTHR40396">
    <property type="entry name" value="ATPASE-LIKE PROTEIN"/>
    <property type="match status" value="1"/>
</dbReference>
<protein>
    <submittedName>
        <fullName evidence="2">Predicted ATPase</fullName>
    </submittedName>
</protein>
<keyword evidence="3" id="KW-1185">Reference proteome</keyword>
<dbReference type="Proteomes" id="UP000274122">
    <property type="component" value="Chromosome"/>
</dbReference>
<organism evidence="2 3">
    <name type="scientific">Cedecea lapagei</name>
    <dbReference type="NCBI Taxonomy" id="158823"/>
    <lineage>
        <taxon>Bacteria</taxon>
        <taxon>Pseudomonadati</taxon>
        <taxon>Pseudomonadota</taxon>
        <taxon>Gammaproteobacteria</taxon>
        <taxon>Enterobacterales</taxon>
        <taxon>Enterobacteriaceae</taxon>
        <taxon>Cedecea</taxon>
    </lineage>
</organism>
<accession>A0A3S4IEW4</accession>
<dbReference type="OrthoDB" id="9809324at2"/>
<dbReference type="EMBL" id="LR134201">
    <property type="protein sequence ID" value="VEB98585.1"/>
    <property type="molecule type" value="Genomic_DNA"/>
</dbReference>